<dbReference type="GO" id="GO:0000981">
    <property type="term" value="F:DNA-binding transcription factor activity, RNA polymerase II-specific"/>
    <property type="evidence" value="ECO:0007669"/>
    <property type="project" value="TreeGrafter"/>
</dbReference>
<dbReference type="Proteomes" id="UP000683360">
    <property type="component" value="Unassembled WGS sequence"/>
</dbReference>
<proteinExistence type="predicted"/>
<dbReference type="GO" id="GO:0046983">
    <property type="term" value="F:protein dimerization activity"/>
    <property type="evidence" value="ECO:0007669"/>
    <property type="project" value="InterPro"/>
</dbReference>
<name>A0A8S3Q560_MYTED</name>
<dbReference type="AlphaFoldDB" id="A0A8S3Q560"/>
<dbReference type="InterPro" id="IPR036638">
    <property type="entry name" value="HLH_DNA-bd_sf"/>
</dbReference>
<keyword evidence="1" id="KW-0175">Coiled coil</keyword>
<dbReference type="PANTHER" id="PTHR19290">
    <property type="entry name" value="BASIC HELIX-LOOP-HELIX PROTEIN NEUROGENIN-RELATED"/>
    <property type="match status" value="1"/>
</dbReference>
<evidence type="ECO:0000313" key="4">
    <source>
        <dbReference type="EMBL" id="CAG2191097.1"/>
    </source>
</evidence>
<dbReference type="GO" id="GO:0070888">
    <property type="term" value="F:E-box binding"/>
    <property type="evidence" value="ECO:0007669"/>
    <property type="project" value="TreeGrafter"/>
</dbReference>
<dbReference type="InterPro" id="IPR011598">
    <property type="entry name" value="bHLH_dom"/>
</dbReference>
<dbReference type="InterPro" id="IPR050359">
    <property type="entry name" value="bHLH_transcription_factors"/>
</dbReference>
<dbReference type="GO" id="GO:0007423">
    <property type="term" value="P:sensory organ development"/>
    <property type="evidence" value="ECO:0007669"/>
    <property type="project" value="TreeGrafter"/>
</dbReference>
<reference evidence="4" key="1">
    <citation type="submission" date="2021-03" db="EMBL/GenBank/DDBJ databases">
        <authorList>
            <person name="Bekaert M."/>
        </authorList>
    </citation>
    <scope>NUCLEOTIDE SEQUENCE</scope>
</reference>
<gene>
    <name evidence="4" type="ORF">MEDL_6349</name>
</gene>
<sequence length="240" mass="27201">MSDSDESSNTYIDIIGEGISSKKDDKNVPERRRKSSYTLRGLSSDEIQDLRTKINRRERKRMHDLNSALESLREVMPYAKGPSVRKLSKIATLSLARNYIQMLNKSVEEMKQLLDEIYRSSAATHRLHGGTLPPYGHSYHQLNRQFTMMPSVPQETGQIISPIRNAATSGCSVAFCPCKITTQTQGCGNNILKDSRDPARANLYDARNMNLDLHNYFHYHGHNPTVKKSENIFMGPRTGL</sequence>
<protein>
    <submittedName>
        <fullName evidence="4">BHLHB1_6_7</fullName>
    </submittedName>
</protein>
<dbReference type="GO" id="GO:0061564">
    <property type="term" value="P:axon development"/>
    <property type="evidence" value="ECO:0007669"/>
    <property type="project" value="TreeGrafter"/>
</dbReference>
<feature type="domain" description="BHLH" evidence="3">
    <location>
        <begin position="49"/>
        <end position="103"/>
    </location>
</feature>
<evidence type="ECO:0000256" key="2">
    <source>
        <dbReference type="SAM" id="MobiDB-lite"/>
    </source>
</evidence>
<dbReference type="Gene3D" id="4.10.280.10">
    <property type="entry name" value="Helix-loop-helix DNA-binding domain"/>
    <property type="match status" value="1"/>
</dbReference>
<evidence type="ECO:0000259" key="3">
    <source>
        <dbReference type="PROSITE" id="PS50888"/>
    </source>
</evidence>
<dbReference type="GO" id="GO:0045944">
    <property type="term" value="P:positive regulation of transcription by RNA polymerase II"/>
    <property type="evidence" value="ECO:0007669"/>
    <property type="project" value="TreeGrafter"/>
</dbReference>
<dbReference type="PROSITE" id="PS50888">
    <property type="entry name" value="BHLH"/>
    <property type="match status" value="1"/>
</dbReference>
<feature type="coiled-coil region" evidence="1">
    <location>
        <begin position="55"/>
        <end position="120"/>
    </location>
</feature>
<accession>A0A8S3Q560</accession>
<dbReference type="EMBL" id="CAJPWZ010000353">
    <property type="protein sequence ID" value="CAG2191097.1"/>
    <property type="molecule type" value="Genomic_DNA"/>
</dbReference>
<comment type="caution">
    <text evidence="4">The sequence shown here is derived from an EMBL/GenBank/DDBJ whole genome shotgun (WGS) entry which is preliminary data.</text>
</comment>
<dbReference type="SUPFAM" id="SSF47459">
    <property type="entry name" value="HLH, helix-loop-helix DNA-binding domain"/>
    <property type="match status" value="1"/>
</dbReference>
<feature type="region of interest" description="Disordered" evidence="2">
    <location>
        <begin position="1"/>
        <end position="37"/>
    </location>
</feature>
<dbReference type="PANTHER" id="PTHR19290:SF164">
    <property type="entry name" value="BHLH DOMAIN-CONTAINING PROTEIN"/>
    <property type="match status" value="1"/>
</dbReference>
<dbReference type="Pfam" id="PF00010">
    <property type="entry name" value="HLH"/>
    <property type="match status" value="1"/>
</dbReference>
<organism evidence="4 5">
    <name type="scientific">Mytilus edulis</name>
    <name type="common">Blue mussel</name>
    <dbReference type="NCBI Taxonomy" id="6550"/>
    <lineage>
        <taxon>Eukaryota</taxon>
        <taxon>Metazoa</taxon>
        <taxon>Spiralia</taxon>
        <taxon>Lophotrochozoa</taxon>
        <taxon>Mollusca</taxon>
        <taxon>Bivalvia</taxon>
        <taxon>Autobranchia</taxon>
        <taxon>Pteriomorphia</taxon>
        <taxon>Mytilida</taxon>
        <taxon>Mytiloidea</taxon>
        <taxon>Mytilidae</taxon>
        <taxon>Mytilinae</taxon>
        <taxon>Mytilus</taxon>
    </lineage>
</organism>
<keyword evidence="5" id="KW-1185">Reference proteome</keyword>
<dbReference type="SMART" id="SM00353">
    <property type="entry name" value="HLH"/>
    <property type="match status" value="1"/>
</dbReference>
<dbReference type="GO" id="GO:0005634">
    <property type="term" value="C:nucleus"/>
    <property type="evidence" value="ECO:0007669"/>
    <property type="project" value="TreeGrafter"/>
</dbReference>
<feature type="compositionally biased region" description="Basic and acidic residues" evidence="2">
    <location>
        <begin position="20"/>
        <end position="30"/>
    </location>
</feature>
<evidence type="ECO:0000313" key="5">
    <source>
        <dbReference type="Proteomes" id="UP000683360"/>
    </source>
</evidence>
<dbReference type="OrthoDB" id="10011855at2759"/>
<evidence type="ECO:0000256" key="1">
    <source>
        <dbReference type="SAM" id="Coils"/>
    </source>
</evidence>